<dbReference type="EMBL" id="PXYV01000007">
    <property type="protein sequence ID" value="PSR23194.1"/>
    <property type="molecule type" value="Genomic_DNA"/>
</dbReference>
<accession>A0A2T2WLS3</accession>
<protein>
    <submittedName>
        <fullName evidence="1">Uncharacterized protein</fullName>
    </submittedName>
</protein>
<evidence type="ECO:0000313" key="2">
    <source>
        <dbReference type="Proteomes" id="UP000241848"/>
    </source>
</evidence>
<comment type="caution">
    <text evidence="1">The sequence shown here is derived from an EMBL/GenBank/DDBJ whole genome shotgun (WGS) entry which is preliminary data.</text>
</comment>
<proteinExistence type="predicted"/>
<sequence length="179" mass="19801">MCLKRIAVISVVGLLAIVVIGAAISSGRNRTAIQPVLHRMVALENPLVLSPQVLPLGKLPSPRMKRQLWRAESKALARTFDSGSSLIARDRHIYRVTMAAIQEESIRTTYERIYVHVQSVVAVGPWARATWRAQVAFSGGNHHVKPVVNGEAGVAYLHRVHGQWRVTTYSEHYIPGEGP</sequence>
<reference evidence="1 2" key="1">
    <citation type="journal article" date="2014" name="BMC Genomics">
        <title>Comparison of environmental and isolate Sulfobacillus genomes reveals diverse carbon, sulfur, nitrogen, and hydrogen metabolisms.</title>
        <authorList>
            <person name="Justice N.B."/>
            <person name="Norman A."/>
            <person name="Brown C.T."/>
            <person name="Singh A."/>
            <person name="Thomas B.C."/>
            <person name="Banfield J.F."/>
        </authorList>
    </citation>
    <scope>NUCLEOTIDE SEQUENCE [LARGE SCALE GENOMIC DNA]</scope>
    <source>
        <strain evidence="1">AMDSBA3</strain>
    </source>
</reference>
<dbReference type="Proteomes" id="UP000241848">
    <property type="component" value="Unassembled WGS sequence"/>
</dbReference>
<gene>
    <name evidence="1" type="ORF">C7B45_03610</name>
</gene>
<dbReference type="AlphaFoldDB" id="A0A2T2WLS3"/>
<name>A0A2T2WLS3_9FIRM</name>
<evidence type="ECO:0000313" key="1">
    <source>
        <dbReference type="EMBL" id="PSR23194.1"/>
    </source>
</evidence>
<organism evidence="1 2">
    <name type="scientific">Sulfobacillus acidophilus</name>
    <dbReference type="NCBI Taxonomy" id="53633"/>
    <lineage>
        <taxon>Bacteria</taxon>
        <taxon>Bacillati</taxon>
        <taxon>Bacillota</taxon>
        <taxon>Clostridia</taxon>
        <taxon>Eubacteriales</taxon>
        <taxon>Clostridiales Family XVII. Incertae Sedis</taxon>
        <taxon>Sulfobacillus</taxon>
    </lineage>
</organism>